<accession>A0AAW0QFT5</accession>
<dbReference type="SUPFAM" id="SSF51197">
    <property type="entry name" value="Clavaminate synthase-like"/>
    <property type="match status" value="1"/>
</dbReference>
<evidence type="ECO:0000259" key="2">
    <source>
        <dbReference type="Pfam" id="PF13621"/>
    </source>
</evidence>
<feature type="compositionally biased region" description="Basic residues" evidence="1">
    <location>
        <begin position="732"/>
        <end position="741"/>
    </location>
</feature>
<dbReference type="Gene3D" id="2.60.120.650">
    <property type="entry name" value="Cupin"/>
    <property type="match status" value="1"/>
</dbReference>
<evidence type="ECO:0000313" key="3">
    <source>
        <dbReference type="EMBL" id="KAK8096862.1"/>
    </source>
</evidence>
<dbReference type="PANTHER" id="PTHR12461:SF105">
    <property type="entry name" value="HYPOXIA-INDUCIBLE FACTOR 1-ALPHA INHIBITOR"/>
    <property type="match status" value="1"/>
</dbReference>
<name>A0AAW0QFT5_9PEZI</name>
<protein>
    <submittedName>
        <fullName evidence="3">Lysine-specific demethylase JMJ30</fullName>
    </submittedName>
</protein>
<evidence type="ECO:0000256" key="1">
    <source>
        <dbReference type="SAM" id="MobiDB-lite"/>
    </source>
</evidence>
<keyword evidence="4" id="KW-1185">Reference proteome</keyword>
<gene>
    <name evidence="3" type="ORF">PG999_012806</name>
</gene>
<feature type="region of interest" description="Disordered" evidence="1">
    <location>
        <begin position="332"/>
        <end position="390"/>
    </location>
</feature>
<reference evidence="3 4" key="1">
    <citation type="submission" date="2023-01" db="EMBL/GenBank/DDBJ databases">
        <title>Analysis of 21 Apiospora genomes using comparative genomics revels a genus with tremendous synthesis potential of carbohydrate active enzymes and secondary metabolites.</title>
        <authorList>
            <person name="Sorensen T."/>
        </authorList>
    </citation>
    <scope>NUCLEOTIDE SEQUENCE [LARGE SCALE GENOMIC DNA]</scope>
    <source>
        <strain evidence="3 4">CBS 117206</strain>
    </source>
</reference>
<dbReference type="Proteomes" id="UP001392437">
    <property type="component" value="Unassembled WGS sequence"/>
</dbReference>
<feature type="region of interest" description="Disordered" evidence="1">
    <location>
        <begin position="719"/>
        <end position="759"/>
    </location>
</feature>
<evidence type="ECO:0000313" key="4">
    <source>
        <dbReference type="Proteomes" id="UP001392437"/>
    </source>
</evidence>
<sequence length="759" mass="85823">MKGQLQSPSWHQMSPAVRSPCSIPASARRLQARSVSTVRSVDSSIDEATFYGKAYVAQEPLVIRGYTKPLVSAWFHQNGHGVVTLDSKLTSYSNTPEMPYEYIRTSKEDDLALAGFTRWLQGDNTQSSVPSNIGSEDQVRFDQFAAPLELLSKAIEFNVQQKNSNMRYKRLYIAQMPINELSPELQLDLEAPKLLQCSAIPCDVYNTSIWLGLEPTYTPWHRDPNPNFFMQIVGRKCIRLLPPGLGMNVFMDVQKAIGTANNSRIRGAEMMQGPERSALHDAIWGADAPRETLEATLGPCDCLFIPKGCVQQCRGVEVRGLFKLKKLSATAASDEHKFPHQGSQPKGRGPSRTPPLRDDHASESNHLSRHASDSAQPTAAPAEAAPPVAQPLPGEMAKLLDLVDTHMKPAIYYLPDEALFVNSRAGKAAFFEHRKTINPKPNQLHKIKLYDQMRKALISARSVHHKHYRGTLFSAVQRLFGLQGATTEFHRPLGKGKPEEIDESRVVRCAYRPRIFDRENTRATVETLPTGQAALLWIHMVPTRWHVKETMPLPADEHPQSHFKWAHSQENLPWNALAHILKSSPTHTLKTPSESPSSPDYQVWPAEAHLHPPISNKEVSERVFFMHVMPLFLESYGQGGKLARKLWNDGRRNDNLPVVFSWQEKYIWCIWRNGPHGPLEMQQTGDWIPEVSPGQRNYEVEQELLHAWRMNLELQSVAPAKDYDPNDPKSYSPKRPRKKVFPKPSSRNKAYEKKFSKAI</sequence>
<dbReference type="InterPro" id="IPR041667">
    <property type="entry name" value="Cupin_8"/>
</dbReference>
<feature type="compositionally biased region" description="Low complexity" evidence="1">
    <location>
        <begin position="375"/>
        <end position="390"/>
    </location>
</feature>
<feature type="domain" description="Cupin-like" evidence="2">
    <location>
        <begin position="50"/>
        <end position="308"/>
    </location>
</feature>
<feature type="compositionally biased region" description="Basic and acidic residues" evidence="1">
    <location>
        <begin position="749"/>
        <end position="759"/>
    </location>
</feature>
<dbReference type="EMBL" id="JAQQWP010000010">
    <property type="protein sequence ID" value="KAK8096862.1"/>
    <property type="molecule type" value="Genomic_DNA"/>
</dbReference>
<organism evidence="3 4">
    <name type="scientific">Apiospora kogelbergensis</name>
    <dbReference type="NCBI Taxonomy" id="1337665"/>
    <lineage>
        <taxon>Eukaryota</taxon>
        <taxon>Fungi</taxon>
        <taxon>Dikarya</taxon>
        <taxon>Ascomycota</taxon>
        <taxon>Pezizomycotina</taxon>
        <taxon>Sordariomycetes</taxon>
        <taxon>Xylariomycetidae</taxon>
        <taxon>Amphisphaeriales</taxon>
        <taxon>Apiosporaceae</taxon>
        <taxon>Apiospora</taxon>
    </lineage>
</organism>
<dbReference type="AlphaFoldDB" id="A0AAW0QFT5"/>
<dbReference type="PANTHER" id="PTHR12461">
    <property type="entry name" value="HYPOXIA-INDUCIBLE FACTOR 1 ALPHA INHIBITOR-RELATED"/>
    <property type="match status" value="1"/>
</dbReference>
<dbReference type="Pfam" id="PF13621">
    <property type="entry name" value="Cupin_8"/>
    <property type="match status" value="1"/>
</dbReference>
<proteinExistence type="predicted"/>
<comment type="caution">
    <text evidence="3">The sequence shown here is derived from an EMBL/GenBank/DDBJ whole genome shotgun (WGS) entry which is preliminary data.</text>
</comment>